<dbReference type="EMBL" id="LAZR01006652">
    <property type="protein sequence ID" value="KKM90592.1"/>
    <property type="molecule type" value="Genomic_DNA"/>
</dbReference>
<name>A0A0F9PB46_9ZZZZ</name>
<gene>
    <name evidence="1" type="ORF">LCGC14_1237030</name>
</gene>
<sequence length="49" mass="5913">MIHPESLKQLYPILFDLIFKLKWSWGNFGFNRGKISSYCKNLWYDKDGN</sequence>
<dbReference type="AlphaFoldDB" id="A0A0F9PB46"/>
<organism evidence="1">
    <name type="scientific">marine sediment metagenome</name>
    <dbReference type="NCBI Taxonomy" id="412755"/>
    <lineage>
        <taxon>unclassified sequences</taxon>
        <taxon>metagenomes</taxon>
        <taxon>ecological metagenomes</taxon>
    </lineage>
</organism>
<comment type="caution">
    <text evidence="1">The sequence shown here is derived from an EMBL/GenBank/DDBJ whole genome shotgun (WGS) entry which is preliminary data.</text>
</comment>
<accession>A0A0F9PB46</accession>
<reference evidence="1" key="1">
    <citation type="journal article" date="2015" name="Nature">
        <title>Complex archaea that bridge the gap between prokaryotes and eukaryotes.</title>
        <authorList>
            <person name="Spang A."/>
            <person name="Saw J.H."/>
            <person name="Jorgensen S.L."/>
            <person name="Zaremba-Niedzwiedzka K."/>
            <person name="Martijn J."/>
            <person name="Lind A.E."/>
            <person name="van Eijk R."/>
            <person name="Schleper C."/>
            <person name="Guy L."/>
            <person name="Ettema T.J."/>
        </authorList>
    </citation>
    <scope>NUCLEOTIDE SEQUENCE</scope>
</reference>
<protein>
    <submittedName>
        <fullName evidence="1">Uncharacterized protein</fullName>
    </submittedName>
</protein>
<evidence type="ECO:0000313" key="1">
    <source>
        <dbReference type="EMBL" id="KKM90592.1"/>
    </source>
</evidence>
<proteinExistence type="predicted"/>